<dbReference type="InterPro" id="IPR011251">
    <property type="entry name" value="Luciferase-like_dom"/>
</dbReference>
<gene>
    <name evidence="3" type="ORF">BLA60_23265</name>
</gene>
<reference evidence="3 4" key="1">
    <citation type="submission" date="2016-12" db="EMBL/GenBank/DDBJ databases">
        <title>The draft genome sequence of Actinophytocola xinjiangensis.</title>
        <authorList>
            <person name="Wang W."/>
            <person name="Yuan L."/>
        </authorList>
    </citation>
    <scope>NUCLEOTIDE SEQUENCE [LARGE SCALE GENOMIC DNA]</scope>
    <source>
        <strain evidence="3 4">CGMCC 4.4663</strain>
    </source>
</reference>
<dbReference type="SUPFAM" id="SSF51679">
    <property type="entry name" value="Bacterial luciferase-like"/>
    <property type="match status" value="1"/>
</dbReference>
<protein>
    <submittedName>
        <fullName evidence="3">Flavin-dependent oxidoreductase</fullName>
    </submittedName>
</protein>
<dbReference type="InterPro" id="IPR036661">
    <property type="entry name" value="Luciferase-like_sf"/>
</dbReference>
<sequence length="270" mass="28076">MSIEIGVILPTSTPDPDRPVLGDVRASARFAEQAGIDSVWSTDHLVASGPMLDSTVALATAAAVTDRLTIGYNVMLLSLRPSAWAAKQVASLQYVSGDRLVLGVGTGNPAHGDTAWRAAGLSYADRGAHTDAALRVLPGLVTGQRVELDDGTRVAIAPGATMPPVVVAGDGRAALRRAARFGDGWATIAAPPRRVAQRLAEIAELAAGHGRAPVRATVVAPELDADPARAAEQLAEYEQAGTERVILAPTGPDWQRDYEHAGALRAAYTG</sequence>
<dbReference type="InterPro" id="IPR050564">
    <property type="entry name" value="F420-G6PD/mer"/>
</dbReference>
<evidence type="ECO:0000313" key="3">
    <source>
        <dbReference type="EMBL" id="OLF08351.1"/>
    </source>
</evidence>
<evidence type="ECO:0000259" key="2">
    <source>
        <dbReference type="Pfam" id="PF00296"/>
    </source>
</evidence>
<keyword evidence="4" id="KW-1185">Reference proteome</keyword>
<dbReference type="AlphaFoldDB" id="A0A7Z0WIV5"/>
<dbReference type="Gene3D" id="3.20.20.30">
    <property type="entry name" value="Luciferase-like domain"/>
    <property type="match status" value="1"/>
</dbReference>
<dbReference type="PANTHER" id="PTHR43244">
    <property type="match status" value="1"/>
</dbReference>
<proteinExistence type="predicted"/>
<dbReference type="Pfam" id="PF00296">
    <property type="entry name" value="Bac_luciferase"/>
    <property type="match status" value="1"/>
</dbReference>
<feature type="domain" description="Luciferase-like" evidence="2">
    <location>
        <begin position="6"/>
        <end position="241"/>
    </location>
</feature>
<evidence type="ECO:0000313" key="4">
    <source>
        <dbReference type="Proteomes" id="UP000185696"/>
    </source>
</evidence>
<dbReference type="EMBL" id="MSIF01000012">
    <property type="protein sequence ID" value="OLF08351.1"/>
    <property type="molecule type" value="Genomic_DNA"/>
</dbReference>
<dbReference type="GO" id="GO:0016705">
    <property type="term" value="F:oxidoreductase activity, acting on paired donors, with incorporation or reduction of molecular oxygen"/>
    <property type="evidence" value="ECO:0007669"/>
    <property type="project" value="InterPro"/>
</dbReference>
<organism evidence="3 4">
    <name type="scientific">Actinophytocola xinjiangensis</name>
    <dbReference type="NCBI Taxonomy" id="485602"/>
    <lineage>
        <taxon>Bacteria</taxon>
        <taxon>Bacillati</taxon>
        <taxon>Actinomycetota</taxon>
        <taxon>Actinomycetes</taxon>
        <taxon>Pseudonocardiales</taxon>
        <taxon>Pseudonocardiaceae</taxon>
    </lineage>
</organism>
<evidence type="ECO:0000256" key="1">
    <source>
        <dbReference type="ARBA" id="ARBA00023002"/>
    </source>
</evidence>
<dbReference type="RefSeq" id="WP_075135093.1">
    <property type="nucleotide sequence ID" value="NZ_MSIF01000012.1"/>
</dbReference>
<comment type="caution">
    <text evidence="3">The sequence shown here is derived from an EMBL/GenBank/DDBJ whole genome shotgun (WGS) entry which is preliminary data.</text>
</comment>
<accession>A0A7Z0WIV5</accession>
<keyword evidence="1" id="KW-0560">Oxidoreductase</keyword>
<dbReference type="PANTHER" id="PTHR43244:SF1">
    <property type="entry name" value="5,10-METHYLENETETRAHYDROMETHANOPTERIN REDUCTASE"/>
    <property type="match status" value="1"/>
</dbReference>
<name>A0A7Z0WIV5_9PSEU</name>
<dbReference type="Proteomes" id="UP000185696">
    <property type="component" value="Unassembled WGS sequence"/>
</dbReference>
<dbReference type="OrthoDB" id="4566556at2"/>